<sequence>MYTSLNSTNSLKPMKPSPTTPFSATTPPNLARGSRVSTGKNGSVVPYWVPDTYKTEEELPKEMPQYLKNNIIDSIYDVGHISKFAWVSCEVVSGEGYCSLTPWFGFPDYFFPYNTNTNYRSPVLSARVDWRGAQKKYVKLRFQMWAKNLDPKETIQTITVEANQSN</sequence>
<proteinExistence type="predicted"/>
<organism evidence="2 3">
    <name type="scientific">Petrolisthes manimaculis</name>
    <dbReference type="NCBI Taxonomy" id="1843537"/>
    <lineage>
        <taxon>Eukaryota</taxon>
        <taxon>Metazoa</taxon>
        <taxon>Ecdysozoa</taxon>
        <taxon>Arthropoda</taxon>
        <taxon>Crustacea</taxon>
        <taxon>Multicrustacea</taxon>
        <taxon>Malacostraca</taxon>
        <taxon>Eumalacostraca</taxon>
        <taxon>Eucarida</taxon>
        <taxon>Decapoda</taxon>
        <taxon>Pleocyemata</taxon>
        <taxon>Anomura</taxon>
        <taxon>Galatheoidea</taxon>
        <taxon>Porcellanidae</taxon>
        <taxon>Petrolisthes</taxon>
    </lineage>
</organism>
<dbReference type="AlphaFoldDB" id="A0AAE1PYP0"/>
<evidence type="ECO:0000256" key="1">
    <source>
        <dbReference type="SAM" id="MobiDB-lite"/>
    </source>
</evidence>
<gene>
    <name evidence="2" type="ORF">Pmani_011821</name>
</gene>
<comment type="caution">
    <text evidence="2">The sequence shown here is derived from an EMBL/GenBank/DDBJ whole genome shotgun (WGS) entry which is preliminary data.</text>
</comment>
<feature type="compositionally biased region" description="Polar residues" evidence="1">
    <location>
        <begin position="1"/>
        <end position="11"/>
    </location>
</feature>
<feature type="region of interest" description="Disordered" evidence="1">
    <location>
        <begin position="1"/>
        <end position="38"/>
    </location>
</feature>
<evidence type="ECO:0000313" key="2">
    <source>
        <dbReference type="EMBL" id="KAK4317071.1"/>
    </source>
</evidence>
<reference evidence="2" key="1">
    <citation type="submission" date="2023-11" db="EMBL/GenBank/DDBJ databases">
        <title>Genome assemblies of two species of porcelain crab, Petrolisthes cinctipes and Petrolisthes manimaculis (Anomura: Porcellanidae).</title>
        <authorList>
            <person name="Angst P."/>
        </authorList>
    </citation>
    <scope>NUCLEOTIDE SEQUENCE</scope>
    <source>
        <strain evidence="2">PB745_02</strain>
        <tissue evidence="2">Gill</tissue>
    </source>
</reference>
<dbReference type="EMBL" id="JAWZYT010000955">
    <property type="protein sequence ID" value="KAK4317071.1"/>
    <property type="molecule type" value="Genomic_DNA"/>
</dbReference>
<accession>A0AAE1PYP0</accession>
<evidence type="ECO:0000313" key="3">
    <source>
        <dbReference type="Proteomes" id="UP001292094"/>
    </source>
</evidence>
<dbReference type="Proteomes" id="UP001292094">
    <property type="component" value="Unassembled WGS sequence"/>
</dbReference>
<protein>
    <submittedName>
        <fullName evidence="2">Uncharacterized protein</fullName>
    </submittedName>
</protein>
<name>A0AAE1PYP0_9EUCA</name>
<dbReference type="Gene3D" id="2.60.40.1660">
    <property type="entry name" value="Na, k-atpase alpha subunit"/>
    <property type="match status" value="1"/>
</dbReference>
<keyword evidence="3" id="KW-1185">Reference proteome</keyword>
<dbReference type="InterPro" id="IPR038702">
    <property type="entry name" value="Na/K_ATPase_sub_beta_sf"/>
</dbReference>